<dbReference type="InterPro" id="IPR003810">
    <property type="entry name" value="Mntp/YtaF"/>
</dbReference>
<dbReference type="Proteomes" id="UP001501459">
    <property type="component" value="Unassembled WGS sequence"/>
</dbReference>
<proteinExistence type="predicted"/>
<organism evidence="6 7">
    <name type="scientific">Lentibacillus halophilus</name>
    <dbReference type="NCBI Taxonomy" id="295065"/>
    <lineage>
        <taxon>Bacteria</taxon>
        <taxon>Bacillati</taxon>
        <taxon>Bacillota</taxon>
        <taxon>Bacilli</taxon>
        <taxon>Bacillales</taxon>
        <taxon>Bacillaceae</taxon>
        <taxon>Lentibacillus</taxon>
    </lineage>
</organism>
<name>A0ABP3JAL3_9BACI</name>
<evidence type="ECO:0000256" key="2">
    <source>
        <dbReference type="ARBA" id="ARBA00022692"/>
    </source>
</evidence>
<keyword evidence="3 5" id="KW-1133">Transmembrane helix</keyword>
<reference evidence="7" key="1">
    <citation type="journal article" date="2019" name="Int. J. Syst. Evol. Microbiol.">
        <title>The Global Catalogue of Microorganisms (GCM) 10K type strain sequencing project: providing services to taxonomists for standard genome sequencing and annotation.</title>
        <authorList>
            <consortium name="The Broad Institute Genomics Platform"/>
            <consortium name="The Broad Institute Genome Sequencing Center for Infectious Disease"/>
            <person name="Wu L."/>
            <person name="Ma J."/>
        </authorList>
    </citation>
    <scope>NUCLEOTIDE SEQUENCE [LARGE SCALE GENOMIC DNA]</scope>
    <source>
        <strain evidence="7">JCM 12149</strain>
    </source>
</reference>
<feature type="transmembrane region" description="Helical" evidence="5">
    <location>
        <begin position="66"/>
        <end position="84"/>
    </location>
</feature>
<dbReference type="InterPro" id="IPR014205">
    <property type="entry name" value="Spore_YtaF"/>
</dbReference>
<dbReference type="NCBIfam" id="TIGR02840">
    <property type="entry name" value="spore_YtaF"/>
    <property type="match status" value="1"/>
</dbReference>
<evidence type="ECO:0000256" key="3">
    <source>
        <dbReference type="ARBA" id="ARBA00022989"/>
    </source>
</evidence>
<feature type="transmembrane region" description="Helical" evidence="5">
    <location>
        <begin position="156"/>
        <end position="177"/>
    </location>
</feature>
<keyword evidence="4 5" id="KW-0472">Membrane</keyword>
<feature type="transmembrane region" description="Helical" evidence="5">
    <location>
        <begin position="34"/>
        <end position="60"/>
    </location>
</feature>
<dbReference type="RefSeq" id="WP_343753936.1">
    <property type="nucleotide sequence ID" value="NZ_BAAADM010000055.1"/>
</dbReference>
<keyword evidence="7" id="KW-1185">Reference proteome</keyword>
<feature type="transmembrane region" description="Helical" evidence="5">
    <location>
        <begin position="130"/>
        <end position="150"/>
    </location>
</feature>
<gene>
    <name evidence="6" type="primary">ytaF</name>
    <name evidence="6" type="ORF">GCM10008983_26130</name>
</gene>
<protein>
    <submittedName>
        <fullName evidence="6">Sporulation membrane protein YtaF</fullName>
    </submittedName>
</protein>
<comment type="caution">
    <text evidence="6">The sequence shown here is derived from an EMBL/GenBank/DDBJ whole genome shotgun (WGS) entry which is preliminary data.</text>
</comment>
<dbReference type="Pfam" id="PF02659">
    <property type="entry name" value="Mntp"/>
    <property type="match status" value="2"/>
</dbReference>
<dbReference type="PANTHER" id="PTHR35529">
    <property type="entry name" value="MANGANESE EFFLUX PUMP MNTP-RELATED"/>
    <property type="match status" value="1"/>
</dbReference>
<keyword evidence="1" id="KW-1003">Cell membrane</keyword>
<evidence type="ECO:0000256" key="5">
    <source>
        <dbReference type="SAM" id="Phobius"/>
    </source>
</evidence>
<evidence type="ECO:0000256" key="1">
    <source>
        <dbReference type="ARBA" id="ARBA00022475"/>
    </source>
</evidence>
<accession>A0ABP3JAL3</accession>
<evidence type="ECO:0000313" key="7">
    <source>
        <dbReference type="Proteomes" id="UP001501459"/>
    </source>
</evidence>
<evidence type="ECO:0000256" key="4">
    <source>
        <dbReference type="ARBA" id="ARBA00023136"/>
    </source>
</evidence>
<sequence>MLYYTGLIFLVIGVSIDGFGAGMSYGLRRVHVPFGALLIIMLCSGLIVHLSMTIGTFILTFIPEELADRTGGVILFFIGCYYLLNALRAKHEKPAETTPDNERWDHVKMVMKEPKHADLDQSGTISATEATLLGFALAVDAFGAGLGAAMLGYEPLLTAVSIAFMSGVLVFCGVRMGVHLAAKKWTQKLTLLPPLLLILIGLMNIL</sequence>
<dbReference type="PANTHER" id="PTHR35529:SF2">
    <property type="entry name" value="SPORULATION PROTEIN YTAF-RELATED"/>
    <property type="match status" value="1"/>
</dbReference>
<feature type="transmembrane region" description="Helical" evidence="5">
    <location>
        <begin position="6"/>
        <end position="27"/>
    </location>
</feature>
<keyword evidence="2 5" id="KW-0812">Transmembrane</keyword>
<evidence type="ECO:0000313" key="6">
    <source>
        <dbReference type="EMBL" id="GAA0446967.1"/>
    </source>
</evidence>
<dbReference type="EMBL" id="BAAADM010000055">
    <property type="protein sequence ID" value="GAA0446967.1"/>
    <property type="molecule type" value="Genomic_DNA"/>
</dbReference>